<dbReference type="OMA" id="SHINQWL"/>
<sequence length="212" mass="24225">MEEKQFLPESKNSAEESVAKAPNLPREVKLKIQRYLNREGYSQQNLVEASKYNKQNYTNAAFHYVSTSIKRGQEMVKNCDSVSLNNITQWLELMKNAELSDLCEFEAAAVVNFIIQNEEKPSPDEINGIDLSEAYKFLENALMGQPQKKMGDATKAFLSKEIELLIQEANTDKSDDVARSMGQCLYNHQVVDYMEHPQKCSLDPLFLDEEQT</sequence>
<evidence type="ECO:0000256" key="1">
    <source>
        <dbReference type="SAM" id="MobiDB-lite"/>
    </source>
</evidence>
<reference evidence="4" key="2">
    <citation type="submission" date="2025-04" db="UniProtKB">
        <authorList>
            <consortium name="RefSeq"/>
        </authorList>
    </citation>
    <scope>IDENTIFICATION</scope>
</reference>
<dbReference type="EnsemblMetazoa" id="XM_017116243.2">
    <property type="protein sequence ID" value="XP_016971732.1"/>
    <property type="gene ID" value="LOC108039297"/>
</dbReference>
<dbReference type="GeneID" id="108039297"/>
<keyword evidence="3" id="KW-1185">Reference proteome</keyword>
<dbReference type="Proteomes" id="UP001652680">
    <property type="component" value="Unassembled WGS sequence"/>
</dbReference>
<evidence type="ECO:0000313" key="3">
    <source>
        <dbReference type="Proteomes" id="UP001652680"/>
    </source>
</evidence>
<dbReference type="RefSeq" id="XP_016971732.1">
    <property type="nucleotide sequence ID" value="XM_017116243.1"/>
</dbReference>
<evidence type="ECO:0000313" key="4">
    <source>
        <dbReference type="RefSeq" id="XP_016971732.1"/>
    </source>
</evidence>
<feature type="region of interest" description="Disordered" evidence="1">
    <location>
        <begin position="1"/>
        <end position="20"/>
    </location>
</feature>
<gene>
    <name evidence="4" type="primary">LOC108039297</name>
    <name evidence="2" type="synonym">108039297</name>
</gene>
<dbReference type="AlphaFoldDB" id="A0A6P4E1F1"/>
<organism evidence="4">
    <name type="scientific">Drosophila rhopaloa</name>
    <name type="common">Fruit fly</name>
    <dbReference type="NCBI Taxonomy" id="1041015"/>
    <lineage>
        <taxon>Eukaryota</taxon>
        <taxon>Metazoa</taxon>
        <taxon>Ecdysozoa</taxon>
        <taxon>Arthropoda</taxon>
        <taxon>Hexapoda</taxon>
        <taxon>Insecta</taxon>
        <taxon>Pterygota</taxon>
        <taxon>Neoptera</taxon>
        <taxon>Endopterygota</taxon>
        <taxon>Diptera</taxon>
        <taxon>Brachycera</taxon>
        <taxon>Muscomorpha</taxon>
        <taxon>Ephydroidea</taxon>
        <taxon>Drosophilidae</taxon>
        <taxon>Drosophila</taxon>
        <taxon>Sophophora</taxon>
    </lineage>
</organism>
<evidence type="ECO:0000313" key="2">
    <source>
        <dbReference type="EnsemblMetazoa" id="XP_016971732.1"/>
    </source>
</evidence>
<accession>A0A6P4E1F1</accession>
<proteinExistence type="predicted"/>
<reference evidence="3" key="1">
    <citation type="journal article" date="2021" name="Elife">
        <title>Highly contiguous assemblies of 101 drosophilid genomes.</title>
        <authorList>
            <person name="Kim B.Y."/>
            <person name="Wang J.R."/>
            <person name="Miller D.E."/>
            <person name="Barmina O."/>
            <person name="Delaney E."/>
            <person name="Thompson A."/>
            <person name="Comeault A.A."/>
            <person name="Peede D."/>
            <person name="D'Agostino E.R."/>
            <person name="Pelaez J."/>
            <person name="Aguilar J.M."/>
            <person name="Haji D."/>
            <person name="Matsunaga T."/>
            <person name="Armstrong E.E."/>
            <person name="Zych M."/>
            <person name="Ogawa Y."/>
            <person name="Stamenkovic-Radak M."/>
            <person name="Jelic M."/>
            <person name="Veselinovic M.S."/>
            <person name="Tanaskovic M."/>
            <person name="Eric P."/>
            <person name="Gao J.J."/>
            <person name="Katoh T.K."/>
            <person name="Toda M.J."/>
            <person name="Watabe H."/>
            <person name="Watada M."/>
            <person name="Davis J.S."/>
            <person name="Moyle L.C."/>
            <person name="Manoli G."/>
            <person name="Bertolini E."/>
            <person name="Kostal V."/>
            <person name="Hawley R.S."/>
            <person name="Takahashi A."/>
            <person name="Jones C.D."/>
            <person name="Price D.K."/>
            <person name="Whiteman N."/>
            <person name="Kopp A."/>
            <person name="Matute D.R."/>
            <person name="Petrov D.A."/>
        </authorList>
    </citation>
    <scope>NUCLEOTIDE SEQUENCE [LARGE SCALE GENOMIC DNA]</scope>
</reference>
<feature type="compositionally biased region" description="Basic and acidic residues" evidence="1">
    <location>
        <begin position="1"/>
        <end position="18"/>
    </location>
</feature>
<name>A0A6P4E1F1_DRORH</name>
<protein>
    <submittedName>
        <fullName evidence="4">Uncharacterized protein LOC108039297</fullName>
    </submittedName>
</protein>
<reference evidence="2" key="3">
    <citation type="submission" date="2025-05" db="UniProtKB">
        <authorList>
            <consortium name="EnsemblMetazoa"/>
        </authorList>
    </citation>
    <scope>IDENTIFICATION</scope>
</reference>
<dbReference type="OrthoDB" id="7930815at2759"/>